<evidence type="ECO:0000313" key="2">
    <source>
        <dbReference type="Proteomes" id="UP000295763"/>
    </source>
</evidence>
<dbReference type="AlphaFoldDB" id="A0A4R2T0T8"/>
<keyword evidence="2" id="KW-1185">Reference proteome</keyword>
<evidence type="ECO:0000313" key="1">
    <source>
        <dbReference type="EMBL" id="TCP95505.1"/>
    </source>
</evidence>
<sequence length="57" mass="6450">MNFTDDIARWIGIENPKLNHQADLFNGKNDPDDYGLKEKIEGFTHPIDPAIDITPTP</sequence>
<proteinExistence type="predicted"/>
<dbReference type="Proteomes" id="UP000295763">
    <property type="component" value="Unassembled WGS sequence"/>
</dbReference>
<protein>
    <submittedName>
        <fullName evidence="1">Uncharacterized protein</fullName>
    </submittedName>
</protein>
<comment type="caution">
    <text evidence="1">The sequence shown here is derived from an EMBL/GenBank/DDBJ whole genome shotgun (WGS) entry which is preliminary data.</text>
</comment>
<dbReference type="EMBL" id="SLYB01000008">
    <property type="protein sequence ID" value="TCP95505.1"/>
    <property type="molecule type" value="Genomic_DNA"/>
</dbReference>
<gene>
    <name evidence="1" type="ORF">EDC44_1086</name>
</gene>
<reference evidence="1 2" key="1">
    <citation type="submission" date="2019-03" db="EMBL/GenBank/DDBJ databases">
        <title>Genomic Encyclopedia of Type Strains, Phase IV (KMG-IV): sequencing the most valuable type-strain genomes for metagenomic binning, comparative biology and taxonomic classification.</title>
        <authorList>
            <person name="Goeker M."/>
        </authorList>
    </citation>
    <scope>NUCLEOTIDE SEQUENCE [LARGE SCALE GENOMIC DNA]</scope>
    <source>
        <strain evidence="1 2">DSM 28404</strain>
    </source>
</reference>
<organism evidence="1 2">
    <name type="scientific">Cricetibacter osteomyelitidis</name>
    <dbReference type="NCBI Taxonomy" id="1521931"/>
    <lineage>
        <taxon>Bacteria</taxon>
        <taxon>Pseudomonadati</taxon>
        <taxon>Pseudomonadota</taxon>
        <taxon>Gammaproteobacteria</taxon>
        <taxon>Pasteurellales</taxon>
        <taxon>Pasteurellaceae</taxon>
        <taxon>Cricetibacter</taxon>
    </lineage>
</organism>
<name>A0A4R2T0T8_9PAST</name>
<accession>A0A4R2T0T8</accession>